<gene>
    <name evidence="2" type="ORF">LTSEURB_6794</name>
</gene>
<dbReference type="InterPro" id="IPR043142">
    <property type="entry name" value="PapC-like_C_sf"/>
</dbReference>
<organism evidence="2 3">
    <name type="scientific">Salmonella enterica subsp. enterica serovar Urbana str. R8-2977</name>
    <dbReference type="NCBI Taxonomy" id="913084"/>
    <lineage>
        <taxon>Bacteria</taxon>
        <taxon>Pseudomonadati</taxon>
        <taxon>Pseudomonadota</taxon>
        <taxon>Gammaproteobacteria</taxon>
        <taxon>Enterobacterales</taxon>
        <taxon>Enterobacteriaceae</taxon>
        <taxon>Salmonella</taxon>
    </lineage>
</organism>
<comment type="caution">
    <text evidence="2">The sequence shown here is derived from an EMBL/GenBank/DDBJ whole genome shotgun (WGS) entry which is preliminary data.</text>
</comment>
<evidence type="ECO:0000313" key="2">
    <source>
        <dbReference type="EMBL" id="EHC95699.1"/>
    </source>
</evidence>
<evidence type="ECO:0000259" key="1">
    <source>
        <dbReference type="Pfam" id="PF13953"/>
    </source>
</evidence>
<sequence length="45" mass="5073">MTGLPEKGSLLVKWGNDQQQYCRVDYRLPETKGSAGIYIVKGLCR</sequence>
<name>G5S5I5_SALET</name>
<dbReference type="Proteomes" id="UP000004776">
    <property type="component" value="Unassembled WGS sequence"/>
</dbReference>
<dbReference type="AlphaFoldDB" id="G5S5I5"/>
<dbReference type="EMBL" id="AFCW01002493">
    <property type="protein sequence ID" value="EHC95699.1"/>
    <property type="molecule type" value="Genomic_DNA"/>
</dbReference>
<feature type="domain" description="PapC-like C-terminal" evidence="1">
    <location>
        <begin position="1"/>
        <end position="30"/>
    </location>
</feature>
<dbReference type="InterPro" id="IPR025949">
    <property type="entry name" value="PapC-like_C"/>
</dbReference>
<dbReference type="PATRIC" id="fig|913084.3.peg.5056"/>
<evidence type="ECO:0000313" key="3">
    <source>
        <dbReference type="Proteomes" id="UP000004776"/>
    </source>
</evidence>
<dbReference type="Pfam" id="PF13953">
    <property type="entry name" value="PapC_C"/>
    <property type="match status" value="1"/>
</dbReference>
<proteinExistence type="predicted"/>
<protein>
    <recommendedName>
        <fullName evidence="1">PapC-like C-terminal domain-containing protein</fullName>
    </recommendedName>
</protein>
<reference evidence="2 3" key="1">
    <citation type="journal article" date="2011" name="BMC Genomics">
        <title>Genome sequencing reveals diversification of virulence factor content and possible host adaptation in distinct subpopulations of Salmonella enterica.</title>
        <authorList>
            <person name="den Bakker H.C."/>
            <person name="Moreno Switt A.I."/>
            <person name="Govoni G."/>
            <person name="Cummings C.A."/>
            <person name="Ranieri M.L."/>
            <person name="Degoricija L."/>
            <person name="Hoelzer K."/>
            <person name="Rodriguez-Rivera L.D."/>
            <person name="Brown S."/>
            <person name="Bolchacova E."/>
            <person name="Furtado M.R."/>
            <person name="Wiedmann M."/>
        </authorList>
    </citation>
    <scope>NUCLEOTIDE SEQUENCE [LARGE SCALE GENOMIC DNA]</scope>
    <source>
        <strain evidence="2 3">R8-2977</strain>
    </source>
</reference>
<dbReference type="Gene3D" id="2.60.40.2070">
    <property type="match status" value="1"/>
</dbReference>
<accession>G5S5I5</accession>